<dbReference type="Pfam" id="PF14111">
    <property type="entry name" value="DUF4283"/>
    <property type="match status" value="1"/>
</dbReference>
<feature type="compositionally biased region" description="Low complexity" evidence="1">
    <location>
        <begin position="296"/>
        <end position="323"/>
    </location>
</feature>
<dbReference type="PANTHER" id="PTHR31286">
    <property type="entry name" value="GLYCINE-RICH CELL WALL STRUCTURAL PROTEIN 1.8-LIKE"/>
    <property type="match status" value="1"/>
</dbReference>
<evidence type="ECO:0000313" key="3">
    <source>
        <dbReference type="EMBL" id="KAG5631414.1"/>
    </source>
</evidence>
<feature type="region of interest" description="Disordered" evidence="1">
    <location>
        <begin position="257"/>
        <end position="350"/>
    </location>
</feature>
<accession>A0A9J6B3V2</accession>
<name>A0A9J6B3V2_SOLCO</name>
<feature type="non-terminal residue" evidence="3">
    <location>
        <position position="498"/>
    </location>
</feature>
<sequence>MPYDPNLLRIEMLPIGQQQGQAQNNAKHDTMPEPAPFTIIQSFATRLRYNQSKNETPIVLDSPIHTTRQGFPAVLLEKEDYNIKLAESCKHTLMGKFTNTMPKMEIIRKSFTLQTQLTGGVKINHYNSRHVYIDLDNEFDYVTVWTKQRTSIEGQLMRIQAWTPDFTPEEETPIVPIWVALPKLPWYCYKYLDSPSSQNTRGSMARVKIQIDLTKERPPHVWVGFKNSDPNNGRWQKIQYEGIPDYQICTIKKRDEDFKKEERNGGQNKNKNKGEQEKGATISSKKRLQTGWNHRQAQGKNQATGQQQTTAPQVQAQQEQEIGNQEEHRIKKKQNVKPEQSNPGSLETELQDTNNVAEGNNNRTPGIDSILPSPQPLDNLVVDVDEEAVGGTEGRDGVSKGKRELTHVLHAEEVQELTEQQGLSLAEVGNSNAKTTRPPLAITRCASGFITRSQISTPSSLERLQTKKMHGLSMIAILEPFANNSHLNLSELIFNEPC</sequence>
<proteinExistence type="predicted"/>
<gene>
    <name evidence="3" type="ORF">H5410_003131</name>
</gene>
<comment type="caution">
    <text evidence="3">The sequence shown here is derived from an EMBL/GenBank/DDBJ whole genome shotgun (WGS) entry which is preliminary data.</text>
</comment>
<evidence type="ECO:0000256" key="1">
    <source>
        <dbReference type="SAM" id="MobiDB-lite"/>
    </source>
</evidence>
<protein>
    <recommendedName>
        <fullName evidence="2">DUF4283 domain-containing protein</fullName>
    </recommendedName>
</protein>
<dbReference type="InterPro" id="IPR025558">
    <property type="entry name" value="DUF4283"/>
</dbReference>
<dbReference type="PANTHER" id="PTHR31286:SF177">
    <property type="entry name" value="ENDONUCLEASE_EXONUCLEASE_PHOSPHATASE"/>
    <property type="match status" value="1"/>
</dbReference>
<evidence type="ECO:0000259" key="2">
    <source>
        <dbReference type="Pfam" id="PF14111"/>
    </source>
</evidence>
<evidence type="ECO:0000313" key="4">
    <source>
        <dbReference type="Proteomes" id="UP000824120"/>
    </source>
</evidence>
<dbReference type="InterPro" id="IPR040256">
    <property type="entry name" value="At4g02000-like"/>
</dbReference>
<feature type="domain" description="DUF4283" evidence="2">
    <location>
        <begin position="86"/>
        <end position="170"/>
    </location>
</feature>
<reference evidence="3 4" key="1">
    <citation type="submission" date="2020-09" db="EMBL/GenBank/DDBJ databases">
        <title>De no assembly of potato wild relative species, Solanum commersonii.</title>
        <authorList>
            <person name="Cho K."/>
        </authorList>
    </citation>
    <scope>NUCLEOTIDE SEQUENCE [LARGE SCALE GENOMIC DNA]</scope>
    <source>
        <strain evidence="3">LZ3.2</strain>
        <tissue evidence="3">Leaf</tissue>
    </source>
</reference>
<dbReference type="EMBL" id="JACXVP010000001">
    <property type="protein sequence ID" value="KAG5631414.1"/>
    <property type="molecule type" value="Genomic_DNA"/>
</dbReference>
<dbReference type="AlphaFoldDB" id="A0A9J6B3V2"/>
<keyword evidence="4" id="KW-1185">Reference proteome</keyword>
<organism evidence="3 4">
    <name type="scientific">Solanum commersonii</name>
    <name type="common">Commerson's wild potato</name>
    <name type="synonym">Commerson's nightshade</name>
    <dbReference type="NCBI Taxonomy" id="4109"/>
    <lineage>
        <taxon>Eukaryota</taxon>
        <taxon>Viridiplantae</taxon>
        <taxon>Streptophyta</taxon>
        <taxon>Embryophyta</taxon>
        <taxon>Tracheophyta</taxon>
        <taxon>Spermatophyta</taxon>
        <taxon>Magnoliopsida</taxon>
        <taxon>eudicotyledons</taxon>
        <taxon>Gunneridae</taxon>
        <taxon>Pentapetalae</taxon>
        <taxon>asterids</taxon>
        <taxon>lamiids</taxon>
        <taxon>Solanales</taxon>
        <taxon>Solanaceae</taxon>
        <taxon>Solanoideae</taxon>
        <taxon>Solaneae</taxon>
        <taxon>Solanum</taxon>
    </lineage>
</organism>
<dbReference type="Proteomes" id="UP000824120">
    <property type="component" value="Chromosome 1"/>
</dbReference>